<dbReference type="InterPro" id="IPR014756">
    <property type="entry name" value="Ig_E-set"/>
</dbReference>
<dbReference type="EMBL" id="CM001488">
    <property type="protein sequence ID" value="EIM64996.1"/>
    <property type="molecule type" value="Genomic_DNA"/>
</dbReference>
<evidence type="ECO:0000313" key="2">
    <source>
        <dbReference type="EMBL" id="EIM64996.1"/>
    </source>
</evidence>
<organism evidence="2 3">
    <name type="scientific">Desulfobacter postgatei 2ac9</name>
    <dbReference type="NCBI Taxonomy" id="879212"/>
    <lineage>
        <taxon>Bacteria</taxon>
        <taxon>Pseudomonadati</taxon>
        <taxon>Thermodesulfobacteriota</taxon>
        <taxon>Desulfobacteria</taxon>
        <taxon>Desulfobacterales</taxon>
        <taxon>Desulfobacteraceae</taxon>
        <taxon>Desulfobacter</taxon>
    </lineage>
</organism>
<dbReference type="InterPro" id="IPR013783">
    <property type="entry name" value="Ig-like_fold"/>
</dbReference>
<feature type="domain" description="Glycoside hydrolase family 13 N-terminal" evidence="1">
    <location>
        <begin position="28"/>
        <end position="87"/>
    </location>
</feature>
<dbReference type="HOGENOM" id="CLU_158008_1_0_7"/>
<reference evidence="2 3" key="1">
    <citation type="submission" date="2011-09" db="EMBL/GenBank/DDBJ databases">
        <authorList>
            <consortium name="US DOE Joint Genome Institute (JGI-PGF)"/>
            <person name="Lucas S."/>
            <person name="Han J."/>
            <person name="Lapidus A."/>
            <person name="Cheng J.-F."/>
            <person name="Goodwin L."/>
            <person name="Pitluck S."/>
            <person name="Peters L."/>
            <person name="Land M.L."/>
            <person name="Hauser L."/>
            <person name="Orellana R."/>
            <person name="Lovley D."/>
            <person name="Woyke T.J."/>
        </authorList>
    </citation>
    <scope>NUCLEOTIDE SEQUENCE [LARGE SCALE GENOMIC DNA]</scope>
    <source>
        <strain evidence="2 3">2ac9</strain>
    </source>
</reference>
<sequence length="102" mass="11622">MTIKKQYLKNKSQCKVTFLAQKEMGGGAKEMHVVGEFNQWDKCATPMKKDKNGTFTATVNLDLNKKYQFRYLSDGVNWFNDAKADAYIHSVYGNCDNSVIVI</sequence>
<dbReference type="GO" id="GO:0004553">
    <property type="term" value="F:hydrolase activity, hydrolyzing O-glycosyl compounds"/>
    <property type="evidence" value="ECO:0007669"/>
    <property type="project" value="InterPro"/>
</dbReference>
<name>I5B683_9BACT</name>
<dbReference type="OrthoDB" id="9811945at2"/>
<accession>I5B683</accession>
<dbReference type="GO" id="GO:0005975">
    <property type="term" value="P:carbohydrate metabolic process"/>
    <property type="evidence" value="ECO:0007669"/>
    <property type="project" value="InterPro"/>
</dbReference>
<dbReference type="RefSeq" id="WP_004074739.1">
    <property type="nucleotide sequence ID" value="NZ_CM001488.1"/>
</dbReference>
<dbReference type="eggNOG" id="COG0296">
    <property type="taxonomic scope" value="Bacteria"/>
</dbReference>
<dbReference type="Pfam" id="PF02922">
    <property type="entry name" value="CBM_48"/>
    <property type="match status" value="1"/>
</dbReference>
<evidence type="ECO:0000313" key="3">
    <source>
        <dbReference type="Proteomes" id="UP000005778"/>
    </source>
</evidence>
<dbReference type="InterPro" id="IPR004193">
    <property type="entry name" value="Glyco_hydro_13_N"/>
</dbReference>
<reference evidence="2 3" key="2">
    <citation type="submission" date="2012-02" db="EMBL/GenBank/DDBJ databases">
        <title>Improved High-Quality Draft sequence of Desulfobacter postgatei 2ac9.</title>
        <authorList>
            <consortium name="US DOE Joint Genome Institute"/>
            <person name="Lucas S."/>
            <person name="Han J."/>
            <person name="Lapidus A."/>
            <person name="Cheng J.-F."/>
            <person name="Goodwin L."/>
            <person name="Pitluck S."/>
            <person name="Peters L."/>
            <person name="Ovchinnikova G."/>
            <person name="Held B."/>
            <person name="Detter J.C."/>
            <person name="Han C."/>
            <person name="Tapia R."/>
            <person name="Land M."/>
            <person name="Hauser L."/>
            <person name="Kyrpides N."/>
            <person name="Ivanova N."/>
            <person name="Pagani I."/>
            <person name="Orellana R."/>
            <person name="Lovley D."/>
            <person name="Woyke T."/>
        </authorList>
    </citation>
    <scope>NUCLEOTIDE SEQUENCE [LARGE SCALE GENOMIC DNA]</scope>
    <source>
        <strain evidence="2 3">2ac9</strain>
    </source>
</reference>
<dbReference type="SUPFAM" id="SSF81296">
    <property type="entry name" value="E set domains"/>
    <property type="match status" value="1"/>
</dbReference>
<protein>
    <submittedName>
        <fullName evidence="2">1,4-alpha-glucan branching enzyme</fullName>
    </submittedName>
</protein>
<gene>
    <name evidence="2" type="ORF">DespoDRAFT_03210</name>
</gene>
<dbReference type="STRING" id="879212.DespoDRAFT_03210"/>
<evidence type="ECO:0000259" key="1">
    <source>
        <dbReference type="Pfam" id="PF02922"/>
    </source>
</evidence>
<dbReference type="Gene3D" id="2.60.40.10">
    <property type="entry name" value="Immunoglobulins"/>
    <property type="match status" value="1"/>
</dbReference>
<dbReference type="CDD" id="cd07184">
    <property type="entry name" value="E_set_Isoamylase_like_N"/>
    <property type="match status" value="1"/>
</dbReference>
<dbReference type="Proteomes" id="UP000005778">
    <property type="component" value="Chromosome"/>
</dbReference>
<proteinExistence type="predicted"/>
<keyword evidence="3" id="KW-1185">Reference proteome</keyword>
<dbReference type="AlphaFoldDB" id="I5B683"/>